<name>A0A8K0UVI4_9AGAR</name>
<gene>
    <name evidence="3" type="ORF">BXZ70DRAFT_1005098</name>
</gene>
<evidence type="ECO:0000313" key="3">
    <source>
        <dbReference type="EMBL" id="KAH8104578.1"/>
    </source>
</evidence>
<keyword evidence="4" id="KW-1185">Reference proteome</keyword>
<protein>
    <submittedName>
        <fullName evidence="3">Uncharacterized protein</fullName>
    </submittedName>
</protein>
<dbReference type="Proteomes" id="UP000813824">
    <property type="component" value="Unassembled WGS sequence"/>
</dbReference>
<feature type="region of interest" description="Disordered" evidence="1">
    <location>
        <begin position="304"/>
        <end position="350"/>
    </location>
</feature>
<accession>A0A8K0UVI4</accession>
<dbReference type="OrthoDB" id="10673861at2759"/>
<keyword evidence="2" id="KW-0812">Transmembrane</keyword>
<organism evidence="3 4">
    <name type="scientific">Cristinia sonorae</name>
    <dbReference type="NCBI Taxonomy" id="1940300"/>
    <lineage>
        <taxon>Eukaryota</taxon>
        <taxon>Fungi</taxon>
        <taxon>Dikarya</taxon>
        <taxon>Basidiomycota</taxon>
        <taxon>Agaricomycotina</taxon>
        <taxon>Agaricomycetes</taxon>
        <taxon>Agaricomycetidae</taxon>
        <taxon>Agaricales</taxon>
        <taxon>Pleurotineae</taxon>
        <taxon>Stephanosporaceae</taxon>
        <taxon>Cristinia</taxon>
    </lineage>
</organism>
<feature type="transmembrane region" description="Helical" evidence="2">
    <location>
        <begin position="228"/>
        <end position="249"/>
    </location>
</feature>
<keyword evidence="2" id="KW-1133">Transmembrane helix</keyword>
<evidence type="ECO:0000256" key="1">
    <source>
        <dbReference type="SAM" id="MobiDB-lite"/>
    </source>
</evidence>
<dbReference type="EMBL" id="JAEVFJ010000005">
    <property type="protein sequence ID" value="KAH8104578.1"/>
    <property type="molecule type" value="Genomic_DNA"/>
</dbReference>
<evidence type="ECO:0000256" key="2">
    <source>
        <dbReference type="SAM" id="Phobius"/>
    </source>
</evidence>
<dbReference type="AlphaFoldDB" id="A0A8K0UVI4"/>
<proteinExistence type="predicted"/>
<evidence type="ECO:0000313" key="4">
    <source>
        <dbReference type="Proteomes" id="UP000813824"/>
    </source>
</evidence>
<comment type="caution">
    <text evidence="3">The sequence shown here is derived from an EMBL/GenBank/DDBJ whole genome shotgun (WGS) entry which is preliminary data.</text>
</comment>
<reference evidence="3" key="1">
    <citation type="journal article" date="2021" name="New Phytol.">
        <title>Evolutionary innovations through gain and loss of genes in the ectomycorrhizal Boletales.</title>
        <authorList>
            <person name="Wu G."/>
            <person name="Miyauchi S."/>
            <person name="Morin E."/>
            <person name="Kuo A."/>
            <person name="Drula E."/>
            <person name="Varga T."/>
            <person name="Kohler A."/>
            <person name="Feng B."/>
            <person name="Cao Y."/>
            <person name="Lipzen A."/>
            <person name="Daum C."/>
            <person name="Hundley H."/>
            <person name="Pangilinan J."/>
            <person name="Johnson J."/>
            <person name="Barry K."/>
            <person name="LaButti K."/>
            <person name="Ng V."/>
            <person name="Ahrendt S."/>
            <person name="Min B."/>
            <person name="Choi I.G."/>
            <person name="Park H."/>
            <person name="Plett J.M."/>
            <person name="Magnuson J."/>
            <person name="Spatafora J.W."/>
            <person name="Nagy L.G."/>
            <person name="Henrissat B."/>
            <person name="Grigoriev I.V."/>
            <person name="Yang Z.L."/>
            <person name="Xu J."/>
            <person name="Martin F.M."/>
        </authorList>
    </citation>
    <scope>NUCLEOTIDE SEQUENCE</scope>
    <source>
        <strain evidence="3">KKN 215</strain>
    </source>
</reference>
<feature type="region of interest" description="Disordered" evidence="1">
    <location>
        <begin position="25"/>
        <end position="105"/>
    </location>
</feature>
<feature type="compositionally biased region" description="Polar residues" evidence="1">
    <location>
        <begin position="77"/>
        <end position="105"/>
    </location>
</feature>
<keyword evidence="2" id="KW-0472">Membrane</keyword>
<sequence>MSFLWYAVVSPVVELLPILAERVRPRSRTHTHRSPPPPTAPGRRNTPGVTKDYPTKATRPDLHRLQIPNFPHILPTDTMSNESTRPSSLSPTNLVTPSSSLQGRHARSGSNILGASYSTPDLCLSPSGVSLLQSTSVPSLVDTLTASDLTSASYTSIPVSDSARSISGNASHPANDAWSLGEKYWSTGQSPILPSPPSTSSYRRRKGMLTTFLHPISRLLPASLWDRIIFLIFCVYVAVLFRALLGLGGTPVSDSCTVMQNMSSVSQPQATGVTVAVEPEEMEVKVVVPAELFMPAKQYNYHADSSTGQLGRGGKGTAGDYSRWGLEQSSQAQPGLGGSDSAMEPTTNSD</sequence>